<feature type="compositionally biased region" description="Low complexity" evidence="4">
    <location>
        <begin position="226"/>
        <end position="238"/>
    </location>
</feature>
<accession>A9UR71</accession>
<gene>
    <name evidence="7" type="ORF">MONBRDRAFT_35988</name>
</gene>
<evidence type="ECO:0000313" key="7">
    <source>
        <dbReference type="EMBL" id="EDQ91870.1"/>
    </source>
</evidence>
<dbReference type="RefSeq" id="XP_001743156.1">
    <property type="nucleotide sequence ID" value="XM_001743104.1"/>
</dbReference>
<dbReference type="GO" id="GO:0005634">
    <property type="term" value="C:nucleus"/>
    <property type="evidence" value="ECO:0007669"/>
    <property type="project" value="UniProtKB-SubCell"/>
</dbReference>
<dbReference type="InterPro" id="IPR006909">
    <property type="entry name" value="Rad21/Rec8_C_eu"/>
</dbReference>
<dbReference type="FunCoup" id="A9UR71">
    <property type="interactions" value="1706"/>
</dbReference>
<dbReference type="Pfam" id="PF04824">
    <property type="entry name" value="Rad21_Rec8"/>
    <property type="match status" value="1"/>
</dbReference>
<feature type="domain" description="Rad21/Rec8-like protein C-terminal eukaryotic" evidence="5">
    <location>
        <begin position="495"/>
        <end position="544"/>
    </location>
</feature>
<sequence>MFYSDVILAKRGALSKVWVAAHWTKRLTRKQISDANVVEACNTIIKPPVELALRTSGHLLLGVVKIHDEKQSTLVSDCNLAFHRIQVVFRPDAVDAPNTTAAYATITMQDELVDFDDNMFDEVELPPHDEFIAPRDDLMMEEDFVTSSQFHARGAADELDDAFPPFMEPEVGRHDTTVEQGRDRDDTTMFEDTMDKPMETSMARLSPDPFPPMLEDMPEPDLAEPDAAQLQGGDAAADTTMPELPAAPHTATVWNVVEDADEIELPARAAAAPAPTRQGNRLSKRRSRKLVIDAVTTITNAEMKANLAPGGNNDLSLQPWSAEFWLAEWPQTGQKRRFEEHFDLTEALQPSLVAIAANPTVAGVLRKRFRPVQRADYVPERIVETELPFVKEDLPEPDAPDFNMTEDMQPGAAIDFDLEPPEFNDPLVPEADTEEATTSLAQSARKAAPVRGLDDEEDEEEDEMLVTSAQFEAAGWSKRTKKMLSNFQTYFQETDELSYETLTTNHTRRAAAQTLLEVLVLKSKGFIDVEQAEPFGDISLTARPLMMQS</sequence>
<evidence type="ECO:0000256" key="1">
    <source>
        <dbReference type="ARBA" id="ARBA00004123"/>
    </source>
</evidence>
<evidence type="ECO:0000256" key="2">
    <source>
        <dbReference type="ARBA" id="ARBA00009870"/>
    </source>
</evidence>
<dbReference type="InterPro" id="IPR036390">
    <property type="entry name" value="WH_DNA-bd_sf"/>
</dbReference>
<dbReference type="GeneID" id="5888335"/>
<evidence type="ECO:0000256" key="3">
    <source>
        <dbReference type="ARBA" id="ARBA00023242"/>
    </source>
</evidence>
<dbReference type="eggNOG" id="KOG1213">
    <property type="taxonomic scope" value="Eukaryota"/>
</dbReference>
<feature type="compositionally biased region" description="Low complexity" evidence="4">
    <location>
        <begin position="266"/>
        <end position="275"/>
    </location>
</feature>
<dbReference type="OMA" id="HEDIHEM"/>
<dbReference type="GO" id="GO:0007062">
    <property type="term" value="P:sister chromatid cohesion"/>
    <property type="evidence" value="ECO:0000318"/>
    <property type="project" value="GO_Central"/>
</dbReference>
<evidence type="ECO:0008006" key="9">
    <source>
        <dbReference type="Google" id="ProtNLM"/>
    </source>
</evidence>
<protein>
    <recommendedName>
        <fullName evidence="9">Rad21/Rec8-like protein N-terminal domain-containing protein</fullName>
    </recommendedName>
</protein>
<dbReference type="EMBL" id="CH991544">
    <property type="protein sequence ID" value="EDQ91870.1"/>
    <property type="molecule type" value="Genomic_DNA"/>
</dbReference>
<feature type="region of interest" description="Disordered" evidence="4">
    <location>
        <begin position="427"/>
        <end position="459"/>
    </location>
</feature>
<dbReference type="Pfam" id="PF04825">
    <property type="entry name" value="Rad21_Rec8_N"/>
    <property type="match status" value="1"/>
</dbReference>
<dbReference type="KEGG" id="mbr:MONBRDRAFT_35988"/>
<evidence type="ECO:0000313" key="8">
    <source>
        <dbReference type="Proteomes" id="UP000001357"/>
    </source>
</evidence>
<dbReference type="STRING" id="81824.A9UR71"/>
<dbReference type="InterPro" id="IPR039781">
    <property type="entry name" value="Rad21/Rec8-like"/>
</dbReference>
<dbReference type="GO" id="GO:0008278">
    <property type="term" value="C:cohesin complex"/>
    <property type="evidence" value="ECO:0000318"/>
    <property type="project" value="GO_Central"/>
</dbReference>
<dbReference type="GO" id="GO:0003682">
    <property type="term" value="F:chromatin binding"/>
    <property type="evidence" value="ECO:0000318"/>
    <property type="project" value="GO_Central"/>
</dbReference>
<dbReference type="InterPro" id="IPR006910">
    <property type="entry name" value="Rad21_Rec8_N"/>
</dbReference>
<dbReference type="AlphaFoldDB" id="A9UR71"/>
<dbReference type="Proteomes" id="UP000001357">
    <property type="component" value="Unassembled WGS sequence"/>
</dbReference>
<feature type="compositionally biased region" description="Basic and acidic residues" evidence="4">
    <location>
        <begin position="170"/>
        <end position="198"/>
    </location>
</feature>
<dbReference type="PANTHER" id="PTHR12585:SF69">
    <property type="entry name" value="FI11703P"/>
    <property type="match status" value="1"/>
</dbReference>
<feature type="domain" description="Rad21/Rec8-like protein N-terminal" evidence="6">
    <location>
        <begin position="1"/>
        <end position="100"/>
    </location>
</feature>
<dbReference type="SUPFAM" id="SSF46785">
    <property type="entry name" value="Winged helix' DNA-binding domain"/>
    <property type="match status" value="1"/>
</dbReference>
<comment type="subcellular location">
    <subcellularLocation>
        <location evidence="1">Nucleus</location>
    </subcellularLocation>
</comment>
<comment type="similarity">
    <text evidence="2">Belongs to the rad21 family.</text>
</comment>
<feature type="region of interest" description="Disordered" evidence="4">
    <location>
        <begin position="168"/>
        <end position="242"/>
    </location>
</feature>
<dbReference type="PANTHER" id="PTHR12585">
    <property type="entry name" value="SCC1 / RAD21 FAMILY MEMBER"/>
    <property type="match status" value="1"/>
</dbReference>
<dbReference type="InParanoid" id="A9UR71"/>
<organism evidence="7 8">
    <name type="scientific">Monosiga brevicollis</name>
    <name type="common">Choanoflagellate</name>
    <dbReference type="NCBI Taxonomy" id="81824"/>
    <lineage>
        <taxon>Eukaryota</taxon>
        <taxon>Choanoflagellata</taxon>
        <taxon>Craspedida</taxon>
        <taxon>Salpingoecidae</taxon>
        <taxon>Monosiga</taxon>
    </lineage>
</organism>
<dbReference type="InterPro" id="IPR023093">
    <property type="entry name" value="ScpA-like_C"/>
</dbReference>
<evidence type="ECO:0000259" key="6">
    <source>
        <dbReference type="Pfam" id="PF04825"/>
    </source>
</evidence>
<dbReference type="Gene3D" id="1.10.10.580">
    <property type="entry name" value="Structural maintenance of chromosome 1. Chain E"/>
    <property type="match status" value="1"/>
</dbReference>
<proteinExistence type="inferred from homology"/>
<evidence type="ECO:0000259" key="5">
    <source>
        <dbReference type="Pfam" id="PF04824"/>
    </source>
</evidence>
<evidence type="ECO:0000256" key="4">
    <source>
        <dbReference type="SAM" id="MobiDB-lite"/>
    </source>
</evidence>
<feature type="region of interest" description="Disordered" evidence="4">
    <location>
        <begin position="266"/>
        <end position="286"/>
    </location>
</feature>
<keyword evidence="8" id="KW-1185">Reference proteome</keyword>
<name>A9UR71_MONBE</name>
<reference evidence="7 8" key="1">
    <citation type="journal article" date="2008" name="Nature">
        <title>The genome of the choanoflagellate Monosiga brevicollis and the origin of metazoans.</title>
        <authorList>
            <consortium name="JGI Sequencing"/>
            <person name="King N."/>
            <person name="Westbrook M.J."/>
            <person name="Young S.L."/>
            <person name="Kuo A."/>
            <person name="Abedin M."/>
            <person name="Chapman J."/>
            <person name="Fairclough S."/>
            <person name="Hellsten U."/>
            <person name="Isogai Y."/>
            <person name="Letunic I."/>
            <person name="Marr M."/>
            <person name="Pincus D."/>
            <person name="Putnam N."/>
            <person name="Rokas A."/>
            <person name="Wright K.J."/>
            <person name="Zuzow R."/>
            <person name="Dirks W."/>
            <person name="Good M."/>
            <person name="Goodstein D."/>
            <person name="Lemons D."/>
            <person name="Li W."/>
            <person name="Lyons J.B."/>
            <person name="Morris A."/>
            <person name="Nichols S."/>
            <person name="Richter D.J."/>
            <person name="Salamov A."/>
            <person name="Bork P."/>
            <person name="Lim W.A."/>
            <person name="Manning G."/>
            <person name="Miller W.T."/>
            <person name="McGinnis W."/>
            <person name="Shapiro H."/>
            <person name="Tjian R."/>
            <person name="Grigoriev I.V."/>
            <person name="Rokhsar D."/>
        </authorList>
    </citation>
    <scope>NUCLEOTIDE SEQUENCE [LARGE SCALE GENOMIC DNA]</scope>
    <source>
        <strain evidence="8">MX1 / ATCC 50154</strain>
    </source>
</reference>
<dbReference type="GO" id="GO:1990414">
    <property type="term" value="P:replication-born double-strand break repair via sister chromatid exchange"/>
    <property type="evidence" value="ECO:0000318"/>
    <property type="project" value="GO_Central"/>
</dbReference>
<keyword evidence="3" id="KW-0539">Nucleus</keyword>